<feature type="compositionally biased region" description="Basic and acidic residues" evidence="1">
    <location>
        <begin position="76"/>
        <end position="90"/>
    </location>
</feature>
<reference evidence="2 3" key="1">
    <citation type="submission" date="2020-05" db="EMBL/GenBank/DDBJ databases">
        <title>Identification and distribution of gene clusters putatively required for synthesis of sphingolipid metabolism inhibitors in phylogenetically diverse species of the filamentous fungus Fusarium.</title>
        <authorList>
            <person name="Kim H.-S."/>
            <person name="Busman M."/>
            <person name="Brown D.W."/>
            <person name="Divon H."/>
            <person name="Uhlig S."/>
            <person name="Proctor R.H."/>
        </authorList>
    </citation>
    <scope>NUCLEOTIDE SEQUENCE [LARGE SCALE GENOMIC DNA]</scope>
    <source>
        <strain evidence="2 3">NRRL 26131</strain>
    </source>
</reference>
<feature type="compositionally biased region" description="Polar residues" evidence="1">
    <location>
        <begin position="34"/>
        <end position="44"/>
    </location>
</feature>
<proteinExistence type="predicted"/>
<feature type="compositionally biased region" description="Basic and acidic residues" evidence="1">
    <location>
        <begin position="16"/>
        <end position="30"/>
    </location>
</feature>
<evidence type="ECO:0000313" key="3">
    <source>
        <dbReference type="Proteomes" id="UP000532311"/>
    </source>
</evidence>
<comment type="caution">
    <text evidence="2">The sequence shown here is derived from an EMBL/GenBank/DDBJ whole genome shotgun (WGS) entry which is preliminary data.</text>
</comment>
<sequence>MEDNPSQSNCVLKRKLANDKNGNDGNERKPKAQRANSSLDTSMQVKELEEHSKQMPACIPGIEKHDGLSQQQVNRMKKEGARKETEEEKGNGISGIASPQDKNTPSPYHCNSFEEAVSMEINLIKEMGCFVARRLPQLMAEDLRGEGLPDAVVGEVQKILVKSVLQLTAHYVYHIPCNYLD</sequence>
<feature type="region of interest" description="Disordered" evidence="1">
    <location>
        <begin position="68"/>
        <end position="106"/>
    </location>
</feature>
<organism evidence="2 3">
    <name type="scientific">Fusarium globosum</name>
    <dbReference type="NCBI Taxonomy" id="78864"/>
    <lineage>
        <taxon>Eukaryota</taxon>
        <taxon>Fungi</taxon>
        <taxon>Dikarya</taxon>
        <taxon>Ascomycota</taxon>
        <taxon>Pezizomycotina</taxon>
        <taxon>Sordariomycetes</taxon>
        <taxon>Hypocreomycetidae</taxon>
        <taxon>Hypocreales</taxon>
        <taxon>Nectriaceae</taxon>
        <taxon>Fusarium</taxon>
        <taxon>Fusarium fujikuroi species complex</taxon>
    </lineage>
</organism>
<name>A0A8H5XLW9_9HYPO</name>
<protein>
    <submittedName>
        <fullName evidence="2">Uncharacterized protein</fullName>
    </submittedName>
</protein>
<dbReference type="AlphaFoldDB" id="A0A8H5XLW9"/>
<gene>
    <name evidence="2" type="ORF">FGLOB1_13715</name>
</gene>
<evidence type="ECO:0000313" key="2">
    <source>
        <dbReference type="EMBL" id="KAF5696189.1"/>
    </source>
</evidence>
<keyword evidence="3" id="KW-1185">Reference proteome</keyword>
<feature type="compositionally biased region" description="Polar residues" evidence="1">
    <location>
        <begin position="1"/>
        <end position="10"/>
    </location>
</feature>
<dbReference type="EMBL" id="JAAQPF010000890">
    <property type="protein sequence ID" value="KAF5696189.1"/>
    <property type="molecule type" value="Genomic_DNA"/>
</dbReference>
<dbReference type="Proteomes" id="UP000532311">
    <property type="component" value="Unassembled WGS sequence"/>
</dbReference>
<evidence type="ECO:0000256" key="1">
    <source>
        <dbReference type="SAM" id="MobiDB-lite"/>
    </source>
</evidence>
<feature type="region of interest" description="Disordered" evidence="1">
    <location>
        <begin position="1"/>
        <end position="53"/>
    </location>
</feature>
<accession>A0A8H5XLW9</accession>